<dbReference type="Proteomes" id="UP000030700">
    <property type="component" value="Unassembled WGS sequence"/>
</dbReference>
<gene>
    <name evidence="1" type="ORF">U14_05049</name>
</gene>
<evidence type="ECO:0000313" key="1">
    <source>
        <dbReference type="EMBL" id="GAK53775.1"/>
    </source>
</evidence>
<proteinExistence type="predicted"/>
<sequence length="200" mass="22433">MGRLFHPRQRELELPQRQLLRARRSFLTMMWIIWSFDPLGGLGGDSPPAKKFFLGTTGIRGRKDRGIILAYTYPCRSFKVCLTDSIGRGEPPCSPEPHARCPNHTRDARTTREMPEQQGRHGGLPLPAVVCRKNPLTLLHTRRKLSDTFKVSDSSAHNVLCQYRPMRSSIAVFIASRVRAKSSSECANETNAASNCDGAR</sequence>
<dbReference type="STRING" id="1499966.U14_05049"/>
<dbReference type="EMBL" id="DF820460">
    <property type="protein sequence ID" value="GAK53775.1"/>
    <property type="molecule type" value="Genomic_DNA"/>
</dbReference>
<keyword evidence="2" id="KW-1185">Reference proteome</keyword>
<protein>
    <submittedName>
        <fullName evidence="1">Uncharacterized protein</fullName>
    </submittedName>
</protein>
<accession>A0A081BQU4</accession>
<dbReference type="AlphaFoldDB" id="A0A081BQU4"/>
<dbReference type="HOGENOM" id="CLU_1363952_0_0_0"/>
<reference evidence="1 2" key="1">
    <citation type="journal article" date="2015" name="PeerJ">
        <title>First genomic representation of candidate bacterial phylum KSB3 points to enhanced environmental sensing as a trigger of wastewater bulking.</title>
        <authorList>
            <person name="Sekiguchi Y."/>
            <person name="Ohashi A."/>
            <person name="Parks D.H."/>
            <person name="Yamauchi T."/>
            <person name="Tyson G.W."/>
            <person name="Hugenholtz P."/>
        </authorList>
    </citation>
    <scope>NUCLEOTIDE SEQUENCE [LARGE SCALE GENOMIC DNA]</scope>
</reference>
<name>A0A081BQU4_9BACT</name>
<evidence type="ECO:0000313" key="2">
    <source>
        <dbReference type="Proteomes" id="UP000030700"/>
    </source>
</evidence>
<organism evidence="1 2">
    <name type="scientific">Candidatus Moduliflexus flocculans</name>
    <dbReference type="NCBI Taxonomy" id="1499966"/>
    <lineage>
        <taxon>Bacteria</taxon>
        <taxon>Candidatus Moduliflexota</taxon>
        <taxon>Candidatus Moduliflexia</taxon>
        <taxon>Candidatus Moduliflexales</taxon>
        <taxon>Candidatus Moduliflexaceae</taxon>
    </lineage>
</organism>